<feature type="region of interest" description="Disordered" evidence="1">
    <location>
        <begin position="74"/>
        <end position="93"/>
    </location>
</feature>
<dbReference type="Gramene" id="KGN48387">
    <property type="protein sequence ID" value="KGN48387"/>
    <property type="gene ID" value="Csa_6G485135"/>
</dbReference>
<evidence type="ECO:0000256" key="1">
    <source>
        <dbReference type="SAM" id="MobiDB-lite"/>
    </source>
</evidence>
<keyword evidence="3" id="KW-1185">Reference proteome</keyword>
<proteinExistence type="predicted"/>
<evidence type="ECO:0000313" key="2">
    <source>
        <dbReference type="EMBL" id="KGN48387.1"/>
    </source>
</evidence>
<reference evidence="2 3" key="3">
    <citation type="journal article" date="2010" name="BMC Genomics">
        <title>Transcriptome sequencing and comparative analysis of cucumber flowers with different sex types.</title>
        <authorList>
            <person name="Guo S."/>
            <person name="Zheng Y."/>
            <person name="Joung J.G."/>
            <person name="Liu S."/>
            <person name="Zhang Z."/>
            <person name="Crasta O.R."/>
            <person name="Sobral B.W."/>
            <person name="Xu Y."/>
            <person name="Huang S."/>
            <person name="Fei Z."/>
        </authorList>
    </citation>
    <scope>NUCLEOTIDE SEQUENCE [LARGE SCALE GENOMIC DNA]</scope>
    <source>
        <strain evidence="3">cv. 9930</strain>
    </source>
</reference>
<dbReference type="AlphaFoldDB" id="A0A0A0KJ28"/>
<sequence>MQSPIPFKLTQITLGWFLIMNLKFLIRHASIKPCIDGGGNLHPHLSEAFSSETQSKLMATALVLEAIDATEGLSDRDVETEMGNGEKSNGDPAMAAFEARGKRLGQENESEEYEEELEKLVKLFLLEIYGAFLLEGLLEMELDNGVESLESCFLGD</sequence>
<reference evidence="2 3" key="4">
    <citation type="journal article" date="2011" name="BMC Genomics">
        <title>RNA-Seq improves annotation of protein-coding genes in the cucumber genome.</title>
        <authorList>
            <person name="Li Z."/>
            <person name="Zhang Z."/>
            <person name="Yan P."/>
            <person name="Huang S."/>
            <person name="Fei Z."/>
            <person name="Lin K."/>
        </authorList>
    </citation>
    <scope>NUCLEOTIDE SEQUENCE [LARGE SCALE GENOMIC DNA]</scope>
    <source>
        <strain evidence="3">cv. 9930</strain>
    </source>
</reference>
<organism evidence="2 3">
    <name type="scientific">Cucumis sativus</name>
    <name type="common">Cucumber</name>
    <dbReference type="NCBI Taxonomy" id="3659"/>
    <lineage>
        <taxon>Eukaryota</taxon>
        <taxon>Viridiplantae</taxon>
        <taxon>Streptophyta</taxon>
        <taxon>Embryophyta</taxon>
        <taxon>Tracheophyta</taxon>
        <taxon>Spermatophyta</taxon>
        <taxon>Magnoliopsida</taxon>
        <taxon>eudicotyledons</taxon>
        <taxon>Gunneridae</taxon>
        <taxon>Pentapetalae</taxon>
        <taxon>rosids</taxon>
        <taxon>fabids</taxon>
        <taxon>Cucurbitales</taxon>
        <taxon>Cucurbitaceae</taxon>
        <taxon>Benincaseae</taxon>
        <taxon>Cucumis</taxon>
    </lineage>
</organism>
<name>A0A0A0KJ28_CUCSA</name>
<protein>
    <submittedName>
        <fullName evidence="2">Uncharacterized protein</fullName>
    </submittedName>
</protein>
<reference evidence="2 3" key="1">
    <citation type="journal article" date="2009" name="Nat. Genet.">
        <title>The genome of the cucumber, Cucumis sativus L.</title>
        <authorList>
            <person name="Huang S."/>
            <person name="Li R."/>
            <person name="Zhang Z."/>
            <person name="Li L."/>
            <person name="Gu X."/>
            <person name="Fan W."/>
            <person name="Lucas W.J."/>
            <person name="Wang X."/>
            <person name="Xie B."/>
            <person name="Ni P."/>
            <person name="Ren Y."/>
            <person name="Zhu H."/>
            <person name="Li J."/>
            <person name="Lin K."/>
            <person name="Jin W."/>
            <person name="Fei Z."/>
            <person name="Li G."/>
            <person name="Staub J."/>
            <person name="Kilian A."/>
            <person name="van der Vossen E.A."/>
            <person name="Wu Y."/>
            <person name="Guo J."/>
            <person name="He J."/>
            <person name="Jia Z."/>
            <person name="Ren Y."/>
            <person name="Tian G."/>
            <person name="Lu Y."/>
            <person name="Ruan J."/>
            <person name="Qian W."/>
            <person name="Wang M."/>
            <person name="Huang Q."/>
            <person name="Li B."/>
            <person name="Xuan Z."/>
            <person name="Cao J."/>
            <person name="Asan"/>
            <person name="Wu Z."/>
            <person name="Zhang J."/>
            <person name="Cai Q."/>
            <person name="Bai Y."/>
            <person name="Zhao B."/>
            <person name="Han Y."/>
            <person name="Li Y."/>
            <person name="Li X."/>
            <person name="Wang S."/>
            <person name="Shi Q."/>
            <person name="Liu S."/>
            <person name="Cho W.K."/>
            <person name="Kim J.Y."/>
            <person name="Xu Y."/>
            <person name="Heller-Uszynska K."/>
            <person name="Miao H."/>
            <person name="Cheng Z."/>
            <person name="Zhang S."/>
            <person name="Wu J."/>
            <person name="Yang Y."/>
            <person name="Kang H."/>
            <person name="Li M."/>
            <person name="Liang H."/>
            <person name="Ren X."/>
            <person name="Shi Z."/>
            <person name="Wen M."/>
            <person name="Jian M."/>
            <person name="Yang H."/>
            <person name="Zhang G."/>
            <person name="Yang Z."/>
            <person name="Chen R."/>
            <person name="Liu S."/>
            <person name="Li J."/>
            <person name="Ma L."/>
            <person name="Liu H."/>
            <person name="Zhou Y."/>
            <person name="Zhao J."/>
            <person name="Fang X."/>
            <person name="Li G."/>
            <person name="Fang L."/>
            <person name="Li Y."/>
            <person name="Liu D."/>
            <person name="Zheng H."/>
            <person name="Zhang Y."/>
            <person name="Qin N."/>
            <person name="Li Z."/>
            <person name="Yang G."/>
            <person name="Yang S."/>
            <person name="Bolund L."/>
            <person name="Kristiansen K."/>
            <person name="Zheng H."/>
            <person name="Li S."/>
            <person name="Zhang X."/>
            <person name="Yang H."/>
            <person name="Wang J."/>
            <person name="Sun R."/>
            <person name="Zhang B."/>
            <person name="Jiang S."/>
            <person name="Wang J."/>
            <person name="Du Y."/>
            <person name="Li S."/>
        </authorList>
    </citation>
    <scope>NUCLEOTIDE SEQUENCE [LARGE SCALE GENOMIC DNA]</scope>
    <source>
        <strain evidence="3">cv. 9930</strain>
    </source>
</reference>
<gene>
    <name evidence="2" type="ORF">Csa_6G485135</name>
</gene>
<dbReference type="OMA" id="ERWWYCE"/>
<reference evidence="2 3" key="2">
    <citation type="journal article" date="2009" name="PLoS ONE">
        <title>An integrated genetic and cytogenetic map of the cucumber genome.</title>
        <authorList>
            <person name="Ren Y."/>
            <person name="Zhang Z."/>
            <person name="Liu J."/>
            <person name="Staub J.E."/>
            <person name="Han Y."/>
            <person name="Cheng Z."/>
            <person name="Li X."/>
            <person name="Lu J."/>
            <person name="Miao H."/>
            <person name="Kang H."/>
            <person name="Xie B."/>
            <person name="Gu X."/>
            <person name="Wang X."/>
            <person name="Du Y."/>
            <person name="Jin W."/>
            <person name="Huang S."/>
        </authorList>
    </citation>
    <scope>NUCLEOTIDE SEQUENCE [LARGE SCALE GENOMIC DNA]</scope>
    <source>
        <strain evidence="3">cv. 9930</strain>
    </source>
</reference>
<evidence type="ECO:0000313" key="3">
    <source>
        <dbReference type="Proteomes" id="UP000029981"/>
    </source>
</evidence>
<accession>A0A0A0KJ28</accession>
<dbReference type="EMBL" id="CM002927">
    <property type="protein sequence ID" value="KGN48387.1"/>
    <property type="molecule type" value="Genomic_DNA"/>
</dbReference>
<dbReference type="Proteomes" id="UP000029981">
    <property type="component" value="Chromosome 6"/>
</dbReference>